<dbReference type="InterPro" id="IPR013551">
    <property type="entry name" value="YicC-like_C"/>
</dbReference>
<comment type="similarity">
    <text evidence="5">Belongs to the YicC/YloC family.</text>
</comment>
<dbReference type="Proteomes" id="UP000031390">
    <property type="component" value="Unassembled WGS sequence"/>
</dbReference>
<evidence type="ECO:0000256" key="5">
    <source>
        <dbReference type="ARBA" id="ARBA00035648"/>
    </source>
</evidence>
<evidence type="ECO:0000259" key="7">
    <source>
        <dbReference type="Pfam" id="PF08340"/>
    </source>
</evidence>
<dbReference type="PANTHER" id="PTHR30636:SF3">
    <property type="entry name" value="UPF0701 PROTEIN YICC"/>
    <property type="match status" value="1"/>
</dbReference>
<evidence type="ECO:0000256" key="4">
    <source>
        <dbReference type="ARBA" id="ARBA00022801"/>
    </source>
</evidence>
<comment type="cofactor">
    <cofactor evidence="1">
        <name>a divalent metal cation</name>
        <dbReference type="ChEBI" id="CHEBI:60240"/>
    </cofactor>
</comment>
<reference evidence="8 9" key="1">
    <citation type="submission" date="2014-12" db="EMBL/GenBank/DDBJ databases">
        <title>Genome sequence of Morococcus cerebrosus.</title>
        <authorList>
            <person name="Shin S.-K."/>
            <person name="Yi H."/>
        </authorList>
    </citation>
    <scope>NUCLEOTIDE SEQUENCE [LARGE SCALE GENOMIC DNA]</scope>
    <source>
        <strain evidence="8 9">CIP 81.93</strain>
    </source>
</reference>
<dbReference type="GO" id="GO:0016787">
    <property type="term" value="F:hydrolase activity"/>
    <property type="evidence" value="ECO:0007669"/>
    <property type="project" value="UniProtKB-KW"/>
</dbReference>
<dbReference type="InterPro" id="IPR005229">
    <property type="entry name" value="YicC/YloC-like"/>
</dbReference>
<dbReference type="PATRIC" id="fig|1056807.3.peg.2376"/>
<dbReference type="Pfam" id="PF03755">
    <property type="entry name" value="YicC-like_N"/>
    <property type="match status" value="1"/>
</dbReference>
<evidence type="ECO:0008006" key="10">
    <source>
        <dbReference type="Google" id="ProtNLM"/>
    </source>
</evidence>
<evidence type="ECO:0000256" key="1">
    <source>
        <dbReference type="ARBA" id="ARBA00001968"/>
    </source>
</evidence>
<feature type="domain" description="Endoribonuclease YicC-like N-terminal" evidence="6">
    <location>
        <begin position="51"/>
        <end position="202"/>
    </location>
</feature>
<dbReference type="NCBIfam" id="TIGR00255">
    <property type="entry name" value="YicC/YloC family endoribonuclease"/>
    <property type="match status" value="1"/>
</dbReference>
<organism evidence="8 9">
    <name type="scientific">Morococcus cerebrosus</name>
    <dbReference type="NCBI Taxonomy" id="1056807"/>
    <lineage>
        <taxon>Bacteria</taxon>
        <taxon>Pseudomonadati</taxon>
        <taxon>Pseudomonadota</taxon>
        <taxon>Betaproteobacteria</taxon>
        <taxon>Neisseriales</taxon>
        <taxon>Neisseriaceae</taxon>
        <taxon>Morococcus</taxon>
    </lineage>
</organism>
<gene>
    <name evidence="8" type="ORF">MCC93_24760</name>
</gene>
<keyword evidence="3" id="KW-0255">Endonuclease</keyword>
<dbReference type="PANTHER" id="PTHR30636">
    <property type="entry name" value="UPF0701 PROTEIN YICC"/>
    <property type="match status" value="1"/>
</dbReference>
<accession>A0A0C1GHF3</accession>
<dbReference type="GO" id="GO:0004521">
    <property type="term" value="F:RNA endonuclease activity"/>
    <property type="evidence" value="ECO:0007669"/>
    <property type="project" value="InterPro"/>
</dbReference>
<comment type="caution">
    <text evidence="8">The sequence shown here is derived from an EMBL/GenBank/DDBJ whole genome shotgun (WGS) entry which is preliminary data.</text>
</comment>
<sequence length="337" mass="38056">MWSVLYGIRRDGCLRSSEIVFRRPYSILCYSPSTFTRILKRSKTMTQSIHIHSMTGFANAAGECGGKRVNLEIRAVNHRYLDVQFRMPEELRYLEGALREKIAASAARGKLECRIQLQDAAVGGQSLETNEELVKQLSDLNKTWRKEHGFGKLTVAEVLRFPGVLAGQSEDPEALAKTVQELLDEALKEFAAARKREGKKLGEHLLQRLASMEEIVDALSELFPSLLQAHMDKVNARLAEAVGNIDNDRLQQEFALFIQKSDVDEEFSRLRTHIAEVRRIVTENKGSAGKRLDFLMQELNREANTLGSKAIAAECTQASVELKVLIEQMREQVQNIE</sequence>
<protein>
    <recommendedName>
        <fullName evidence="10">Stress-induced protein</fullName>
    </recommendedName>
</protein>
<dbReference type="InterPro" id="IPR013527">
    <property type="entry name" value="YicC-like_N"/>
</dbReference>
<proteinExistence type="inferred from homology"/>
<dbReference type="Pfam" id="PF08340">
    <property type="entry name" value="YicC-like_C"/>
    <property type="match status" value="1"/>
</dbReference>
<evidence type="ECO:0000256" key="3">
    <source>
        <dbReference type="ARBA" id="ARBA00022759"/>
    </source>
</evidence>
<evidence type="ECO:0000313" key="9">
    <source>
        <dbReference type="Proteomes" id="UP000031390"/>
    </source>
</evidence>
<name>A0A0C1GHF3_9NEIS</name>
<keyword evidence="4" id="KW-0378">Hydrolase</keyword>
<evidence type="ECO:0000256" key="2">
    <source>
        <dbReference type="ARBA" id="ARBA00022722"/>
    </source>
</evidence>
<keyword evidence="2" id="KW-0540">Nuclease</keyword>
<dbReference type="EMBL" id="JUFZ01000120">
    <property type="protein sequence ID" value="KIC06070.1"/>
    <property type="molecule type" value="Genomic_DNA"/>
</dbReference>
<evidence type="ECO:0000259" key="6">
    <source>
        <dbReference type="Pfam" id="PF03755"/>
    </source>
</evidence>
<dbReference type="AlphaFoldDB" id="A0A0C1GHF3"/>
<evidence type="ECO:0000313" key="8">
    <source>
        <dbReference type="EMBL" id="KIC06070.1"/>
    </source>
</evidence>
<feature type="domain" description="Endoribonuclease YicC-like C-terminal" evidence="7">
    <location>
        <begin position="222"/>
        <end position="337"/>
    </location>
</feature>